<comment type="caution">
    <text evidence="1">The sequence shown here is derived from an EMBL/GenBank/DDBJ whole genome shotgun (WGS) entry which is preliminary data.</text>
</comment>
<dbReference type="Gene3D" id="3.30.1330.40">
    <property type="entry name" value="RutC-like"/>
    <property type="match status" value="2"/>
</dbReference>
<proteinExistence type="predicted"/>
<dbReference type="Pfam" id="PF01042">
    <property type="entry name" value="Ribonuc_L-PSP"/>
    <property type="match status" value="1"/>
</dbReference>
<name>X1L5S1_9ZZZZ</name>
<dbReference type="EMBL" id="BARV01006574">
    <property type="protein sequence ID" value="GAI14702.1"/>
    <property type="molecule type" value="Genomic_DNA"/>
</dbReference>
<reference evidence="1" key="1">
    <citation type="journal article" date="2014" name="Front. Microbiol.">
        <title>High frequency of phylogenetically diverse reductive dehalogenase-homologous genes in deep subseafloor sedimentary metagenomes.</title>
        <authorList>
            <person name="Kawai M."/>
            <person name="Futagami T."/>
            <person name="Toyoda A."/>
            <person name="Takaki Y."/>
            <person name="Nishi S."/>
            <person name="Hori S."/>
            <person name="Arai W."/>
            <person name="Tsubouchi T."/>
            <person name="Morono Y."/>
            <person name="Uchiyama I."/>
            <person name="Ito T."/>
            <person name="Fujiyama A."/>
            <person name="Inagaki F."/>
            <person name="Takami H."/>
        </authorList>
    </citation>
    <scope>NUCLEOTIDE SEQUENCE</scope>
    <source>
        <strain evidence="1">Expedition CK06-06</strain>
    </source>
</reference>
<accession>X1L5S1</accession>
<dbReference type="InterPro" id="IPR006175">
    <property type="entry name" value="YjgF/YER057c/UK114"/>
</dbReference>
<gene>
    <name evidence="1" type="ORF">S06H3_13466</name>
</gene>
<organism evidence="1">
    <name type="scientific">marine sediment metagenome</name>
    <dbReference type="NCBI Taxonomy" id="412755"/>
    <lineage>
        <taxon>unclassified sequences</taxon>
        <taxon>metagenomes</taxon>
        <taxon>ecological metagenomes</taxon>
    </lineage>
</organism>
<evidence type="ECO:0000313" key="1">
    <source>
        <dbReference type="EMBL" id="GAI14702.1"/>
    </source>
</evidence>
<dbReference type="GO" id="GO:0005829">
    <property type="term" value="C:cytosol"/>
    <property type="evidence" value="ECO:0007669"/>
    <property type="project" value="TreeGrafter"/>
</dbReference>
<dbReference type="InterPro" id="IPR035959">
    <property type="entry name" value="RutC-like_sf"/>
</dbReference>
<dbReference type="SUPFAM" id="SSF55298">
    <property type="entry name" value="YjgF-like"/>
    <property type="match status" value="2"/>
</dbReference>
<protein>
    <submittedName>
        <fullName evidence="1">Uncharacterized protein</fullName>
    </submittedName>
</protein>
<dbReference type="AlphaFoldDB" id="X1L5S1"/>
<dbReference type="PANTHER" id="PTHR11803">
    <property type="entry name" value="2-IMINOBUTANOATE/2-IMINOPROPANOATE DEAMINASE RIDA"/>
    <property type="match status" value="1"/>
</dbReference>
<dbReference type="GO" id="GO:0019239">
    <property type="term" value="F:deaminase activity"/>
    <property type="evidence" value="ECO:0007669"/>
    <property type="project" value="TreeGrafter"/>
</dbReference>
<dbReference type="PANTHER" id="PTHR11803:SF59">
    <property type="entry name" value="ENDORIBONUCLEASE"/>
    <property type="match status" value="1"/>
</dbReference>
<sequence>MTVKLDTRIIESASATEIYISAVPAESASAQNQAEEIFSGISDILRSKKAHIFAERVFAAQNAMEILSRARSQAYADLDDGVAPSFLVAKEGLLGPVAGVQVHAISSDSRPEVISLDQTGCGRILRVSGRAFLTLSNISAATLRSSSLRSKSPQSPQATAQAQAMMEKADAALKQFGADFLSVPRTWMWLKDILSWYDDFNHVRTKFFTERRLIGAGTRQSMPASTGIGLGPADGGNCAMDLIAVLEPTDCTQYLQAAGKQQCALEYGSAFSRAARSIMPAGQTVFVSGTASIDADGATTHIGDASGQISTTIGNVRAVLADMNCKDEDVVQVAAYCKTTEVEKIFNASKGALDWPWLTAICDICRPDLLFEIEATAMPKQSA</sequence>